<dbReference type="Gene3D" id="3.40.50.12580">
    <property type="match status" value="1"/>
</dbReference>
<evidence type="ECO:0008006" key="3">
    <source>
        <dbReference type="Google" id="ProtNLM"/>
    </source>
</evidence>
<evidence type="ECO:0000313" key="1">
    <source>
        <dbReference type="EMBL" id="MDO3695129.1"/>
    </source>
</evidence>
<protein>
    <recommendedName>
        <fullName evidence="3">CDP-glycerol glycerophosphotransferase (TagB/SpsB family)</fullName>
    </recommendedName>
</protein>
<organism evidence="1 2">
    <name type="scientific">Wenyingzhuangia gilva</name>
    <dbReference type="NCBI Taxonomy" id="3057677"/>
    <lineage>
        <taxon>Bacteria</taxon>
        <taxon>Pseudomonadati</taxon>
        <taxon>Bacteroidota</taxon>
        <taxon>Flavobacteriia</taxon>
        <taxon>Flavobacteriales</taxon>
        <taxon>Flavobacteriaceae</taxon>
        <taxon>Wenyingzhuangia</taxon>
    </lineage>
</organism>
<dbReference type="InterPro" id="IPR043148">
    <property type="entry name" value="TagF_C"/>
</dbReference>
<reference evidence="1" key="1">
    <citation type="submission" date="2023-07" db="EMBL/GenBank/DDBJ databases">
        <title>Wenyingzhuangia sp. chi5 genome sequencing and assembly.</title>
        <authorList>
            <person name="Park S."/>
        </authorList>
    </citation>
    <scope>NUCLEOTIDE SEQUENCE</scope>
    <source>
        <strain evidence="1">Chi5</strain>
    </source>
</reference>
<sequence>MKGKTIGVVITDGVGSRNFILSKFISEVSLAFENVVVFSGIPISGMNNIEFPSNVKVVELPLYIENKSVWFFRKLKELAHMYLHRDYYGINDNLTRGYPNTNSLRSLLTKLAYAITKLFHSENNIKFYEKLQFYCFKKDKVTQEFKVLLNNESPDILFFTHQRPPFLAPLLYLAKTLKIKTNSFIFSWDNLASKGRMLGEFDGYMVWSDLMKKELLHFYPSTISKNVKVVGTPQFEPYVQDEYFITREEFYNKFKLDSSKKTICYSCADADIGRNDEVHIRSVWSYIKKNSLENLQLLIRTSPAEDGKRFEQLKAEIPEIKWNVPKWILAREGHAEAWSQRLPSIEDVKDLRAILAYCEVNVNMLSTMSLDFMLFDKPVINTVFGNKENGLYDDQKFLNYAHYKYVVDSEAVTIAKNEKELHEQLEEAIKNPSLRKTKRKALLDLEIGAPLEGTSQRIVKELKQLA</sequence>
<evidence type="ECO:0000313" key="2">
    <source>
        <dbReference type="Proteomes" id="UP001168642"/>
    </source>
</evidence>
<name>A0ABT8VT26_9FLAO</name>
<dbReference type="EMBL" id="JAUMIT010000004">
    <property type="protein sequence ID" value="MDO3695129.1"/>
    <property type="molecule type" value="Genomic_DNA"/>
</dbReference>
<comment type="caution">
    <text evidence="1">The sequence shown here is derived from an EMBL/GenBank/DDBJ whole genome shotgun (WGS) entry which is preliminary data.</text>
</comment>
<accession>A0ABT8VT26</accession>
<proteinExistence type="predicted"/>
<keyword evidence="2" id="KW-1185">Reference proteome</keyword>
<gene>
    <name evidence="1" type="ORF">QVZ41_09765</name>
</gene>
<dbReference type="SUPFAM" id="SSF53756">
    <property type="entry name" value="UDP-Glycosyltransferase/glycogen phosphorylase"/>
    <property type="match status" value="1"/>
</dbReference>
<dbReference type="RefSeq" id="WP_302884388.1">
    <property type="nucleotide sequence ID" value="NZ_JAUMIT010000004.1"/>
</dbReference>
<dbReference type="Proteomes" id="UP001168642">
    <property type="component" value="Unassembled WGS sequence"/>
</dbReference>